<evidence type="ECO:0000313" key="2">
    <source>
        <dbReference type="EMBL" id="OOK79365.1"/>
    </source>
</evidence>
<comment type="caution">
    <text evidence="2">The sequence shown here is derived from an EMBL/GenBank/DDBJ whole genome shotgun (WGS) entry which is preliminary data.</text>
</comment>
<sequence>MGPRPVREMKPGLVRLGLTLKGFFGDPSRWLPVMRRGAHRRRSRESGCPVAAGQMVSSEQR</sequence>
<name>A0A1V3XJI5_MYCKA</name>
<protein>
    <submittedName>
        <fullName evidence="2">Uncharacterized protein</fullName>
    </submittedName>
</protein>
<dbReference type="Proteomes" id="UP000189229">
    <property type="component" value="Unassembled WGS sequence"/>
</dbReference>
<gene>
    <name evidence="2" type="ORF">BZL30_1849</name>
</gene>
<dbReference type="AlphaFoldDB" id="A0A1V3XJI5"/>
<evidence type="ECO:0000256" key="1">
    <source>
        <dbReference type="SAM" id="MobiDB-lite"/>
    </source>
</evidence>
<reference evidence="2 3" key="1">
    <citation type="submission" date="2017-02" db="EMBL/GenBank/DDBJ databases">
        <title>Complete genome sequences of Mycobacterium kansasii strains isolated from rhesus macaques.</title>
        <authorList>
            <person name="Panda A."/>
            <person name="Nagaraj S."/>
            <person name="Zhao X."/>
            <person name="Tettelin H."/>
            <person name="Detolla L.J."/>
        </authorList>
    </citation>
    <scope>NUCLEOTIDE SEQUENCE [LARGE SCALE GENOMIC DNA]</scope>
    <source>
        <strain evidence="2 3">11-3813</strain>
    </source>
</reference>
<organism evidence="2 3">
    <name type="scientific">Mycobacterium kansasii</name>
    <dbReference type="NCBI Taxonomy" id="1768"/>
    <lineage>
        <taxon>Bacteria</taxon>
        <taxon>Bacillati</taxon>
        <taxon>Actinomycetota</taxon>
        <taxon>Actinomycetes</taxon>
        <taxon>Mycobacteriales</taxon>
        <taxon>Mycobacteriaceae</taxon>
        <taxon>Mycobacterium</taxon>
    </lineage>
</organism>
<accession>A0A1V3XJI5</accession>
<feature type="region of interest" description="Disordered" evidence="1">
    <location>
        <begin position="37"/>
        <end position="61"/>
    </location>
</feature>
<evidence type="ECO:0000313" key="3">
    <source>
        <dbReference type="Proteomes" id="UP000189229"/>
    </source>
</evidence>
<proteinExistence type="predicted"/>
<dbReference type="EMBL" id="MVBM01000002">
    <property type="protein sequence ID" value="OOK79365.1"/>
    <property type="molecule type" value="Genomic_DNA"/>
</dbReference>